<evidence type="ECO:0000313" key="13">
    <source>
        <dbReference type="Proteomes" id="UP000305948"/>
    </source>
</evidence>
<keyword evidence="2 10" id="KW-0808">Transferase</keyword>
<accession>A0A5C3N5L0</accession>
<dbReference type="STRING" id="5364.A0A5C3N5L0"/>
<keyword evidence="4 10" id="KW-1133">Transmembrane helix</keyword>
<evidence type="ECO:0000256" key="1">
    <source>
        <dbReference type="ARBA" id="ARBA00004141"/>
    </source>
</evidence>
<evidence type="ECO:0000256" key="10">
    <source>
        <dbReference type="RuleBase" id="RU079119"/>
    </source>
</evidence>
<evidence type="ECO:0000256" key="3">
    <source>
        <dbReference type="ARBA" id="ARBA00022692"/>
    </source>
</evidence>
<evidence type="ECO:0000256" key="2">
    <source>
        <dbReference type="ARBA" id="ARBA00022679"/>
    </source>
</evidence>
<feature type="transmembrane region" description="Helical" evidence="10">
    <location>
        <begin position="181"/>
        <end position="208"/>
    </location>
</feature>
<keyword evidence="6" id="KW-0564">Palmitate</keyword>
<sequence>MNRTTPLVTLELPLRSNPLSPVSVDEDERPVKRFYHYIPLCFAVLFILSPHPSILVVLVNHHLKTLNSPLRFILHLSCIYLLTLLAFSSLIVCVARDPGPVTPENRSTGHADEDAEMSLTEALMGGHDESTNLEGWCRKCQSTKPERAHHCSQCGRCVLKMADHHCAWIGNKCIGHRTHPAFIHFLTALTLLAAYIACVSGPALCYAFTNPYEMDDRTPLHMLFLFSEGFVFSFVIGSFLIYHIYLVSTNQTTLEHLSPFLLLRCLPPLPPSEDSQKLSNPPHEDELSFRQRILVKDAHRHIRLYDIGWRKNWVQVFGWSKKWGLMYRLACGGGSRGDGRSFPRNPRADEMLARLAIELTMVDKQQ</sequence>
<keyword evidence="7" id="KW-0449">Lipoprotein</keyword>
<feature type="domain" description="Palmitoyltransferase DHHC" evidence="11">
    <location>
        <begin position="134"/>
        <end position="257"/>
    </location>
</feature>
<feature type="transmembrane region" description="Helical" evidence="10">
    <location>
        <begin position="220"/>
        <end position="245"/>
    </location>
</feature>
<dbReference type="InterPro" id="IPR039859">
    <property type="entry name" value="PFA4/ZDH16/20/ERF2-like"/>
</dbReference>
<evidence type="ECO:0000256" key="8">
    <source>
        <dbReference type="ARBA" id="ARBA00023315"/>
    </source>
</evidence>
<feature type="transmembrane region" description="Helical" evidence="10">
    <location>
        <begin position="34"/>
        <end position="60"/>
    </location>
</feature>
<dbReference type="Proteomes" id="UP000305948">
    <property type="component" value="Unassembled WGS sequence"/>
</dbReference>
<comment type="domain">
    <text evidence="10">The DHHC domain is required for palmitoyltransferase activity.</text>
</comment>
<dbReference type="EMBL" id="ML213509">
    <property type="protein sequence ID" value="TFK52325.1"/>
    <property type="molecule type" value="Genomic_DNA"/>
</dbReference>
<dbReference type="AlphaFoldDB" id="A0A5C3N5L0"/>
<feature type="transmembrane region" description="Helical" evidence="10">
    <location>
        <begin position="72"/>
        <end position="92"/>
    </location>
</feature>
<dbReference type="GO" id="GO:0019706">
    <property type="term" value="F:protein-cysteine S-palmitoyltransferase activity"/>
    <property type="evidence" value="ECO:0007669"/>
    <property type="project" value="UniProtKB-EC"/>
</dbReference>
<proteinExistence type="inferred from homology"/>
<dbReference type="EC" id="2.3.1.225" evidence="10"/>
<evidence type="ECO:0000256" key="7">
    <source>
        <dbReference type="ARBA" id="ARBA00023288"/>
    </source>
</evidence>
<keyword evidence="3 10" id="KW-0812">Transmembrane</keyword>
<dbReference type="GO" id="GO:0016020">
    <property type="term" value="C:membrane"/>
    <property type="evidence" value="ECO:0007669"/>
    <property type="project" value="UniProtKB-SubCell"/>
</dbReference>
<reference evidence="12 13" key="1">
    <citation type="journal article" date="2019" name="Nat. Ecol. Evol.">
        <title>Megaphylogeny resolves global patterns of mushroom evolution.</title>
        <authorList>
            <person name="Varga T."/>
            <person name="Krizsan K."/>
            <person name="Foldi C."/>
            <person name="Dima B."/>
            <person name="Sanchez-Garcia M."/>
            <person name="Sanchez-Ramirez S."/>
            <person name="Szollosi G.J."/>
            <person name="Szarkandi J.G."/>
            <person name="Papp V."/>
            <person name="Albert L."/>
            <person name="Andreopoulos W."/>
            <person name="Angelini C."/>
            <person name="Antonin V."/>
            <person name="Barry K.W."/>
            <person name="Bougher N.L."/>
            <person name="Buchanan P."/>
            <person name="Buyck B."/>
            <person name="Bense V."/>
            <person name="Catcheside P."/>
            <person name="Chovatia M."/>
            <person name="Cooper J."/>
            <person name="Damon W."/>
            <person name="Desjardin D."/>
            <person name="Finy P."/>
            <person name="Geml J."/>
            <person name="Haridas S."/>
            <person name="Hughes K."/>
            <person name="Justo A."/>
            <person name="Karasinski D."/>
            <person name="Kautmanova I."/>
            <person name="Kiss B."/>
            <person name="Kocsube S."/>
            <person name="Kotiranta H."/>
            <person name="LaButti K.M."/>
            <person name="Lechner B.E."/>
            <person name="Liimatainen K."/>
            <person name="Lipzen A."/>
            <person name="Lukacs Z."/>
            <person name="Mihaltcheva S."/>
            <person name="Morgado L.N."/>
            <person name="Niskanen T."/>
            <person name="Noordeloos M.E."/>
            <person name="Ohm R.A."/>
            <person name="Ortiz-Santana B."/>
            <person name="Ovrebo C."/>
            <person name="Racz N."/>
            <person name="Riley R."/>
            <person name="Savchenko A."/>
            <person name="Shiryaev A."/>
            <person name="Soop K."/>
            <person name="Spirin V."/>
            <person name="Szebenyi C."/>
            <person name="Tomsovsky M."/>
            <person name="Tulloss R.E."/>
            <person name="Uehling J."/>
            <person name="Grigoriev I.V."/>
            <person name="Vagvolgyi C."/>
            <person name="Papp T."/>
            <person name="Martin F.M."/>
            <person name="Miettinen O."/>
            <person name="Hibbett D.S."/>
            <person name="Nagy L.G."/>
        </authorList>
    </citation>
    <scope>NUCLEOTIDE SEQUENCE [LARGE SCALE GENOMIC DNA]</scope>
    <source>
        <strain evidence="12 13">OMC1185</strain>
    </source>
</reference>
<keyword evidence="5 10" id="KW-0472">Membrane</keyword>
<name>A0A5C3N5L0_9AGAM</name>
<comment type="similarity">
    <text evidence="10">Belongs to the DHHC palmitoyltransferase family.</text>
</comment>
<protein>
    <recommendedName>
        <fullName evidence="10">Palmitoyltransferase</fullName>
        <ecNumber evidence="10">2.3.1.225</ecNumber>
    </recommendedName>
</protein>
<evidence type="ECO:0000259" key="11">
    <source>
        <dbReference type="Pfam" id="PF01529"/>
    </source>
</evidence>
<comment type="catalytic activity">
    <reaction evidence="9 10">
        <text>L-cysteinyl-[protein] + hexadecanoyl-CoA = S-hexadecanoyl-L-cysteinyl-[protein] + CoA</text>
        <dbReference type="Rhea" id="RHEA:36683"/>
        <dbReference type="Rhea" id="RHEA-COMP:10131"/>
        <dbReference type="Rhea" id="RHEA-COMP:11032"/>
        <dbReference type="ChEBI" id="CHEBI:29950"/>
        <dbReference type="ChEBI" id="CHEBI:57287"/>
        <dbReference type="ChEBI" id="CHEBI:57379"/>
        <dbReference type="ChEBI" id="CHEBI:74151"/>
        <dbReference type="EC" id="2.3.1.225"/>
    </reaction>
</comment>
<evidence type="ECO:0000256" key="6">
    <source>
        <dbReference type="ARBA" id="ARBA00023139"/>
    </source>
</evidence>
<keyword evidence="13" id="KW-1185">Reference proteome</keyword>
<dbReference type="InterPro" id="IPR001594">
    <property type="entry name" value="Palmitoyltrfase_DHHC"/>
</dbReference>
<organism evidence="12 13">
    <name type="scientific">Heliocybe sulcata</name>
    <dbReference type="NCBI Taxonomy" id="5364"/>
    <lineage>
        <taxon>Eukaryota</taxon>
        <taxon>Fungi</taxon>
        <taxon>Dikarya</taxon>
        <taxon>Basidiomycota</taxon>
        <taxon>Agaricomycotina</taxon>
        <taxon>Agaricomycetes</taxon>
        <taxon>Gloeophyllales</taxon>
        <taxon>Gloeophyllaceae</taxon>
        <taxon>Heliocybe</taxon>
    </lineage>
</organism>
<evidence type="ECO:0000256" key="9">
    <source>
        <dbReference type="ARBA" id="ARBA00048048"/>
    </source>
</evidence>
<dbReference type="Pfam" id="PF01529">
    <property type="entry name" value="DHHC"/>
    <property type="match status" value="1"/>
</dbReference>
<gene>
    <name evidence="12" type="ORF">OE88DRAFT_1628067</name>
</gene>
<dbReference type="PROSITE" id="PS50216">
    <property type="entry name" value="DHHC"/>
    <property type="match status" value="1"/>
</dbReference>
<evidence type="ECO:0000256" key="4">
    <source>
        <dbReference type="ARBA" id="ARBA00022989"/>
    </source>
</evidence>
<dbReference type="OrthoDB" id="9909019at2759"/>
<evidence type="ECO:0000256" key="5">
    <source>
        <dbReference type="ARBA" id="ARBA00023136"/>
    </source>
</evidence>
<dbReference type="PANTHER" id="PTHR12246">
    <property type="entry name" value="PALMITOYLTRANSFERASE ZDHHC16"/>
    <property type="match status" value="1"/>
</dbReference>
<evidence type="ECO:0000313" key="12">
    <source>
        <dbReference type="EMBL" id="TFK52325.1"/>
    </source>
</evidence>
<comment type="subcellular location">
    <subcellularLocation>
        <location evidence="1">Membrane</location>
        <topology evidence="1">Multi-pass membrane protein</topology>
    </subcellularLocation>
</comment>
<keyword evidence="8 10" id="KW-0012">Acyltransferase</keyword>